<gene>
    <name evidence="2" type="ORF">DARMORV10_C07P06300.1</name>
</gene>
<dbReference type="EMBL" id="HG994371">
    <property type="protein sequence ID" value="CAF1953232.1"/>
    <property type="molecule type" value="Genomic_DNA"/>
</dbReference>
<name>A0A816M7X9_BRANA</name>
<protein>
    <submittedName>
        <fullName evidence="2">(rape) hypothetical protein</fullName>
    </submittedName>
</protein>
<reference evidence="2" key="1">
    <citation type="submission" date="2021-01" db="EMBL/GenBank/DDBJ databases">
        <authorList>
            <consortium name="Genoscope - CEA"/>
            <person name="William W."/>
        </authorList>
    </citation>
    <scope>NUCLEOTIDE SEQUENCE</scope>
</reference>
<sequence length="202" mass="23165">VLKVTNTQILSYPHQPIKSTNHTTLMIHVIINTTPAVIFFHLFLDFIFLSCLSNSFNNLAHSVGFVLLRKLKVPLERRTCSRETPVLKIGRYASLFRPDLCQIVLIIFLFAQPDRPTSAYRVPEQGVKQLNLELQEGLPWVETMSVNCTSLTENIYILKGRKALLQLNEEKSIVLYEGCLLMIHGRVEEKHESGQCFEIRAR</sequence>
<feature type="non-terminal residue" evidence="2">
    <location>
        <position position="202"/>
    </location>
</feature>
<evidence type="ECO:0000313" key="2">
    <source>
        <dbReference type="EMBL" id="CAF1953232.1"/>
    </source>
</evidence>
<keyword evidence="1" id="KW-1133">Transmembrane helix</keyword>
<dbReference type="AlphaFoldDB" id="A0A816M7X9"/>
<accession>A0A816M7X9</accession>
<feature type="transmembrane region" description="Helical" evidence="1">
    <location>
        <begin position="25"/>
        <end position="49"/>
    </location>
</feature>
<proteinExistence type="predicted"/>
<evidence type="ECO:0000256" key="1">
    <source>
        <dbReference type="SAM" id="Phobius"/>
    </source>
</evidence>
<dbReference type="Proteomes" id="UP001295469">
    <property type="component" value="Chromosome C07"/>
</dbReference>
<keyword evidence="1" id="KW-0812">Transmembrane</keyword>
<organism evidence="2">
    <name type="scientific">Brassica napus</name>
    <name type="common">Rape</name>
    <dbReference type="NCBI Taxonomy" id="3708"/>
    <lineage>
        <taxon>Eukaryota</taxon>
        <taxon>Viridiplantae</taxon>
        <taxon>Streptophyta</taxon>
        <taxon>Embryophyta</taxon>
        <taxon>Tracheophyta</taxon>
        <taxon>Spermatophyta</taxon>
        <taxon>Magnoliopsida</taxon>
        <taxon>eudicotyledons</taxon>
        <taxon>Gunneridae</taxon>
        <taxon>Pentapetalae</taxon>
        <taxon>rosids</taxon>
        <taxon>malvids</taxon>
        <taxon>Brassicales</taxon>
        <taxon>Brassicaceae</taxon>
        <taxon>Brassiceae</taxon>
        <taxon>Brassica</taxon>
    </lineage>
</organism>
<keyword evidence="1" id="KW-0472">Membrane</keyword>